<accession>A0ABU1ZBU4</accession>
<dbReference type="PROSITE" id="PS50096">
    <property type="entry name" value="IQ"/>
    <property type="match status" value="1"/>
</dbReference>
<dbReference type="RefSeq" id="WP_056874301.1">
    <property type="nucleotide sequence ID" value="NZ_JAVDXQ010000004.1"/>
</dbReference>
<comment type="caution">
    <text evidence="1">The sequence shown here is derived from an EMBL/GenBank/DDBJ whole genome shotgun (WGS) entry which is preliminary data.</text>
</comment>
<dbReference type="EMBL" id="JAVDXQ010000004">
    <property type="protein sequence ID" value="MDR7298063.1"/>
    <property type="molecule type" value="Genomic_DNA"/>
</dbReference>
<evidence type="ECO:0008006" key="3">
    <source>
        <dbReference type="Google" id="ProtNLM"/>
    </source>
</evidence>
<proteinExistence type="predicted"/>
<dbReference type="Proteomes" id="UP001180536">
    <property type="component" value="Unassembled WGS sequence"/>
</dbReference>
<evidence type="ECO:0000313" key="1">
    <source>
        <dbReference type="EMBL" id="MDR7298063.1"/>
    </source>
</evidence>
<keyword evidence="2" id="KW-1185">Reference proteome</keyword>
<sequence length="78" mass="8773">MSTYVEVLVPVQPLTPRLAFWIGRATDAVQAFQRAHAARGERRRLLREAIALRHLAHEMESSMPSMAADLRRAADSAF</sequence>
<gene>
    <name evidence="1" type="ORF">J2X16_003412</name>
</gene>
<reference evidence="1 2" key="1">
    <citation type="submission" date="2023-07" db="EMBL/GenBank/DDBJ databases">
        <title>Sorghum-associated microbial communities from plants grown in Nebraska, USA.</title>
        <authorList>
            <person name="Schachtman D."/>
        </authorList>
    </citation>
    <scope>NUCLEOTIDE SEQUENCE [LARGE SCALE GENOMIC DNA]</scope>
    <source>
        <strain evidence="1 2">BE310</strain>
    </source>
</reference>
<evidence type="ECO:0000313" key="2">
    <source>
        <dbReference type="Proteomes" id="UP001180536"/>
    </source>
</evidence>
<protein>
    <recommendedName>
        <fullName evidence="3">DUF47 domain-containing protein</fullName>
    </recommendedName>
</protein>
<organism evidence="1 2">
    <name type="scientific">Pelomonas aquatica</name>
    <dbReference type="NCBI Taxonomy" id="431058"/>
    <lineage>
        <taxon>Bacteria</taxon>
        <taxon>Pseudomonadati</taxon>
        <taxon>Pseudomonadota</taxon>
        <taxon>Betaproteobacteria</taxon>
        <taxon>Burkholderiales</taxon>
        <taxon>Sphaerotilaceae</taxon>
        <taxon>Roseateles</taxon>
    </lineage>
</organism>
<name>A0ABU1ZBU4_9BURK</name>